<dbReference type="AlphaFoldDB" id="A0A1G8AIQ0"/>
<keyword evidence="5" id="KW-0418">Kinase</keyword>
<keyword evidence="3" id="KW-0808">Transferase</keyword>
<dbReference type="Proteomes" id="UP000217076">
    <property type="component" value="Unassembled WGS sequence"/>
</dbReference>
<dbReference type="GO" id="GO:0016787">
    <property type="term" value="F:hydrolase activity"/>
    <property type="evidence" value="ECO:0007669"/>
    <property type="project" value="UniProtKB-KW"/>
</dbReference>
<dbReference type="STRING" id="83401.SAMN05421742_1055"/>
<dbReference type="OrthoDB" id="9787927at2"/>
<dbReference type="SMART" id="SM00382">
    <property type="entry name" value="AAA"/>
    <property type="match status" value="2"/>
</dbReference>
<dbReference type="PIRSF" id="PIRSF039117">
    <property type="entry name" value="KaiC"/>
    <property type="match status" value="1"/>
</dbReference>
<name>A0A1G8AIQ0_9PROT</name>
<dbReference type="EMBL" id="FNCV01000005">
    <property type="protein sequence ID" value="SDH20757.1"/>
    <property type="molecule type" value="Genomic_DNA"/>
</dbReference>
<dbReference type="GO" id="GO:0005524">
    <property type="term" value="F:ATP binding"/>
    <property type="evidence" value="ECO:0007669"/>
    <property type="project" value="InterPro"/>
</dbReference>
<evidence type="ECO:0000256" key="6">
    <source>
        <dbReference type="ARBA" id="ARBA00022801"/>
    </source>
</evidence>
<evidence type="ECO:0000256" key="2">
    <source>
        <dbReference type="ARBA" id="ARBA00022553"/>
    </source>
</evidence>
<keyword evidence="2" id="KW-0597">Phosphoprotein</keyword>
<dbReference type="EC" id="2.7.11.1" evidence="1"/>
<dbReference type="InterPro" id="IPR030665">
    <property type="entry name" value="KaiC"/>
</dbReference>
<evidence type="ECO:0000256" key="3">
    <source>
        <dbReference type="ARBA" id="ARBA00022679"/>
    </source>
</evidence>
<accession>A0A1G8AIQ0</accession>
<dbReference type="InterPro" id="IPR027417">
    <property type="entry name" value="P-loop_NTPase"/>
</dbReference>
<dbReference type="SUPFAM" id="SSF52540">
    <property type="entry name" value="P-loop containing nucleoside triphosphate hydrolases"/>
    <property type="match status" value="2"/>
</dbReference>
<gene>
    <name evidence="9" type="ORF">SAMN05421742_1055</name>
</gene>
<dbReference type="PANTHER" id="PTHR42926:SF1">
    <property type="entry name" value="CIRCADIAN CLOCK OSCILLATOR PROTEIN KAIC 1"/>
    <property type="match status" value="1"/>
</dbReference>
<dbReference type="PANTHER" id="PTHR42926">
    <property type="match status" value="1"/>
</dbReference>
<dbReference type="Gene3D" id="3.40.50.300">
    <property type="entry name" value="P-loop containing nucleotide triphosphate hydrolases"/>
    <property type="match status" value="2"/>
</dbReference>
<keyword evidence="6" id="KW-0378">Hydrolase</keyword>
<keyword evidence="7" id="KW-0175">Coiled coil</keyword>
<evidence type="ECO:0000256" key="7">
    <source>
        <dbReference type="SAM" id="Coils"/>
    </source>
</evidence>
<organism evidence="9 10">
    <name type="scientific">Roseospirillum parvum</name>
    <dbReference type="NCBI Taxonomy" id="83401"/>
    <lineage>
        <taxon>Bacteria</taxon>
        <taxon>Pseudomonadati</taxon>
        <taxon>Pseudomonadota</taxon>
        <taxon>Alphaproteobacteria</taxon>
        <taxon>Rhodospirillales</taxon>
        <taxon>Rhodospirillaceae</taxon>
        <taxon>Roseospirillum</taxon>
    </lineage>
</organism>
<evidence type="ECO:0000313" key="9">
    <source>
        <dbReference type="EMBL" id="SDH20757.1"/>
    </source>
</evidence>
<feature type="coiled-coil region" evidence="7">
    <location>
        <begin position="477"/>
        <end position="543"/>
    </location>
</feature>
<keyword evidence="10" id="KW-1185">Reference proteome</keyword>
<keyword evidence="4" id="KW-0677">Repeat</keyword>
<dbReference type="InterPro" id="IPR010624">
    <property type="entry name" value="KaiC_dom"/>
</dbReference>
<proteinExistence type="predicted"/>
<dbReference type="Pfam" id="PF06745">
    <property type="entry name" value="ATPase"/>
    <property type="match status" value="2"/>
</dbReference>
<dbReference type="InterPro" id="IPR051347">
    <property type="entry name" value="Circadian_clock_KaiC-rel"/>
</dbReference>
<evidence type="ECO:0000256" key="1">
    <source>
        <dbReference type="ARBA" id="ARBA00012513"/>
    </source>
</evidence>
<dbReference type="PROSITE" id="PS51146">
    <property type="entry name" value="KAIC"/>
    <property type="match status" value="2"/>
</dbReference>
<sequence length="555" mass="60231">MGFSQVSTGVPGLDAILSGGYLKASPTLIMGQPGCGKTLFLLQFLADGAARGERSVCATCTESPERLHEYMGALGHPVDQWSAEGLFSIVDLRPVPGEVVTGSLDQTVVKVRLDAALAAGGADPSAGRLAIDELNRLAYAFDSAGVAREQTLALLRELRDSRITTLISSADTTAARDSLMDYAADAVIELRQTIEHRLMTRTLRVTKMRGVPHGTNEYPFMIDQQGPSLMPITNTEGHHRSRQGMVSTGHARLDPLLGGGLYRGGSLMITGTSGSGKTTLCGQLANGLCGGGLKVTYLTFEQDESELRHDYEGVGINVAPHLDAGRLNFVRARSVDCGLEEHLIRLARMIQTERPDALIIDAVTSMTDLGDPQAVKSMLLRLVDTCKSQGVLIVMIELLGDAQNSVSEMGLSSLLDTWIRLELHRQDGEYVRLVRVLKSRGANASQQIKEFRITDQGIVIEDPYVGQGSFVFGTEKLLREQADARDLEIKNRRLTRLREELALLPNTFEAQLAQTRIERDRALDSLKSEIDDLEQSIRATTHDARALSAARGGGA</sequence>
<reference evidence="10" key="1">
    <citation type="submission" date="2016-10" db="EMBL/GenBank/DDBJ databases">
        <authorList>
            <person name="Varghese N."/>
            <person name="Submissions S."/>
        </authorList>
    </citation>
    <scope>NUCLEOTIDE SEQUENCE [LARGE SCALE GENOMIC DNA]</scope>
    <source>
        <strain evidence="10">930I</strain>
    </source>
</reference>
<evidence type="ECO:0000313" key="10">
    <source>
        <dbReference type="Proteomes" id="UP000217076"/>
    </source>
</evidence>
<evidence type="ECO:0000259" key="8">
    <source>
        <dbReference type="PROSITE" id="PS51146"/>
    </source>
</evidence>
<dbReference type="InterPro" id="IPR014774">
    <property type="entry name" value="KaiC-like_dom"/>
</dbReference>
<dbReference type="GO" id="GO:0004674">
    <property type="term" value="F:protein serine/threonine kinase activity"/>
    <property type="evidence" value="ECO:0007669"/>
    <property type="project" value="UniProtKB-EC"/>
</dbReference>
<feature type="domain" description="KaiC" evidence="8">
    <location>
        <begin position="244"/>
        <end position="474"/>
    </location>
</feature>
<protein>
    <recommendedName>
        <fullName evidence="1">non-specific serine/threonine protein kinase</fullName>
        <ecNumber evidence="1">2.7.11.1</ecNumber>
    </recommendedName>
</protein>
<dbReference type="NCBIfam" id="NF006799">
    <property type="entry name" value="PRK09302.1"/>
    <property type="match status" value="1"/>
</dbReference>
<evidence type="ECO:0000256" key="5">
    <source>
        <dbReference type="ARBA" id="ARBA00022777"/>
    </source>
</evidence>
<dbReference type="InterPro" id="IPR003593">
    <property type="entry name" value="AAA+_ATPase"/>
</dbReference>
<dbReference type="RefSeq" id="WP_092618391.1">
    <property type="nucleotide sequence ID" value="NZ_FNCV01000005.1"/>
</dbReference>
<feature type="domain" description="KaiC" evidence="8">
    <location>
        <begin position="4"/>
        <end position="243"/>
    </location>
</feature>
<evidence type="ECO:0000256" key="4">
    <source>
        <dbReference type="ARBA" id="ARBA00022737"/>
    </source>
</evidence>